<proteinExistence type="inferred from homology"/>
<comment type="pathway">
    <text evidence="3 7">Carbohydrate degradation; pentose phosphate pathway; D-ribulose 5-phosphate from D-glucose 6-phosphate (oxidative stage): step 2/3.</text>
</comment>
<organism evidence="9 10">
    <name type="scientific">Idiomarina ramblicola</name>
    <dbReference type="NCBI Taxonomy" id="263724"/>
    <lineage>
        <taxon>Bacteria</taxon>
        <taxon>Pseudomonadati</taxon>
        <taxon>Pseudomonadota</taxon>
        <taxon>Gammaproteobacteria</taxon>
        <taxon>Alteromonadales</taxon>
        <taxon>Idiomarinaceae</taxon>
        <taxon>Idiomarina</taxon>
    </lineage>
</organism>
<dbReference type="OrthoDB" id="9810967at2"/>
<dbReference type="GO" id="GO:0006098">
    <property type="term" value="P:pentose-phosphate shunt"/>
    <property type="evidence" value="ECO:0007669"/>
    <property type="project" value="UniProtKB-UniPathway"/>
</dbReference>
<evidence type="ECO:0000256" key="7">
    <source>
        <dbReference type="RuleBase" id="RU365095"/>
    </source>
</evidence>
<dbReference type="Pfam" id="PF01182">
    <property type="entry name" value="Glucosamine_iso"/>
    <property type="match status" value="1"/>
</dbReference>
<protein>
    <recommendedName>
        <fullName evidence="6 7">6-phosphogluconolactonase</fullName>
        <shortName evidence="7">6PGL</shortName>
        <ecNumber evidence="5 7">3.1.1.31</ecNumber>
    </recommendedName>
</protein>
<feature type="domain" description="Glucosamine/galactosamine-6-phosphate isomerase" evidence="8">
    <location>
        <begin position="11"/>
        <end position="215"/>
    </location>
</feature>
<reference evidence="10" key="1">
    <citation type="journal article" date="2018" name="Front. Microbiol.">
        <title>Genome-Based Analysis Reveals the Taxonomy and Diversity of the Family Idiomarinaceae.</title>
        <authorList>
            <person name="Liu Y."/>
            <person name="Lai Q."/>
            <person name="Shao Z."/>
        </authorList>
    </citation>
    <scope>NUCLEOTIDE SEQUENCE [LARGE SCALE GENOMIC DNA]</scope>
    <source>
        <strain evidence="10">R22</strain>
    </source>
</reference>
<dbReference type="PANTHER" id="PTHR11054">
    <property type="entry name" value="6-PHOSPHOGLUCONOLACTONASE"/>
    <property type="match status" value="1"/>
</dbReference>
<evidence type="ECO:0000256" key="1">
    <source>
        <dbReference type="ARBA" id="ARBA00000832"/>
    </source>
</evidence>
<dbReference type="SUPFAM" id="SSF100950">
    <property type="entry name" value="NagB/RpiA/CoA transferase-like"/>
    <property type="match status" value="1"/>
</dbReference>
<dbReference type="GO" id="GO:0017057">
    <property type="term" value="F:6-phosphogluconolactonase activity"/>
    <property type="evidence" value="ECO:0007669"/>
    <property type="project" value="UniProtKB-UniRule"/>
</dbReference>
<evidence type="ECO:0000313" key="9">
    <source>
        <dbReference type="EMBL" id="RUO71717.1"/>
    </source>
</evidence>
<dbReference type="InterPro" id="IPR039104">
    <property type="entry name" value="6PGL"/>
</dbReference>
<dbReference type="NCBIfam" id="TIGR01198">
    <property type="entry name" value="pgl"/>
    <property type="match status" value="1"/>
</dbReference>
<comment type="similarity">
    <text evidence="4 7">Belongs to the glucosamine/galactosamine-6-phosphate isomerase family. 6-phosphogluconolactonase subfamily.</text>
</comment>
<dbReference type="InterPro" id="IPR037171">
    <property type="entry name" value="NagB/RpiA_transferase-like"/>
</dbReference>
<evidence type="ECO:0000259" key="8">
    <source>
        <dbReference type="Pfam" id="PF01182"/>
    </source>
</evidence>
<evidence type="ECO:0000313" key="10">
    <source>
        <dbReference type="Proteomes" id="UP000288058"/>
    </source>
</evidence>
<gene>
    <name evidence="7 9" type="primary">pgl</name>
    <name evidence="9" type="ORF">CWI78_04165</name>
</gene>
<evidence type="ECO:0000256" key="6">
    <source>
        <dbReference type="ARBA" id="ARBA00020337"/>
    </source>
</evidence>
<comment type="caution">
    <text evidence="9">The sequence shown here is derived from an EMBL/GenBank/DDBJ whole genome shotgun (WGS) entry which is preliminary data.</text>
</comment>
<dbReference type="EC" id="3.1.1.31" evidence="5 7"/>
<dbReference type="Proteomes" id="UP000288058">
    <property type="component" value="Unassembled WGS sequence"/>
</dbReference>
<dbReference type="Gene3D" id="3.40.50.1360">
    <property type="match status" value="1"/>
</dbReference>
<comment type="catalytic activity">
    <reaction evidence="1 7">
        <text>6-phospho-D-glucono-1,5-lactone + H2O = 6-phospho-D-gluconate + H(+)</text>
        <dbReference type="Rhea" id="RHEA:12556"/>
        <dbReference type="ChEBI" id="CHEBI:15377"/>
        <dbReference type="ChEBI" id="CHEBI:15378"/>
        <dbReference type="ChEBI" id="CHEBI:57955"/>
        <dbReference type="ChEBI" id="CHEBI:58759"/>
        <dbReference type="EC" id="3.1.1.31"/>
    </reaction>
</comment>
<dbReference type="InterPro" id="IPR005900">
    <property type="entry name" value="6-phosphogluconolactonase_DevB"/>
</dbReference>
<comment type="function">
    <text evidence="2 7">Hydrolysis of 6-phosphogluconolactone to 6-phosphogluconate.</text>
</comment>
<dbReference type="CDD" id="cd01400">
    <property type="entry name" value="6PGL"/>
    <property type="match status" value="1"/>
</dbReference>
<keyword evidence="7" id="KW-0378">Hydrolase</keyword>
<keyword evidence="10" id="KW-1185">Reference proteome</keyword>
<evidence type="ECO:0000256" key="5">
    <source>
        <dbReference type="ARBA" id="ARBA00013198"/>
    </source>
</evidence>
<dbReference type="AlphaFoldDB" id="A0A432Z1G9"/>
<dbReference type="InterPro" id="IPR006148">
    <property type="entry name" value="Glc/Gal-6P_isomerase"/>
</dbReference>
<evidence type="ECO:0000256" key="2">
    <source>
        <dbReference type="ARBA" id="ARBA00002681"/>
    </source>
</evidence>
<name>A0A432Z1G9_9GAMM</name>
<dbReference type="PANTHER" id="PTHR11054:SF0">
    <property type="entry name" value="6-PHOSPHOGLUCONOLACTONASE"/>
    <property type="match status" value="1"/>
</dbReference>
<evidence type="ECO:0000256" key="4">
    <source>
        <dbReference type="ARBA" id="ARBA00010662"/>
    </source>
</evidence>
<dbReference type="UniPathway" id="UPA00115">
    <property type="reaction ID" value="UER00409"/>
</dbReference>
<dbReference type="EMBL" id="PIQC01000003">
    <property type="protein sequence ID" value="RUO71717.1"/>
    <property type="molecule type" value="Genomic_DNA"/>
</dbReference>
<sequence>MKEVNVNKFDNNQKLTDALCERVAAILTDAVAERGKATLVVSGGRTPKPLFEKLSRTSLPWSKVTILLADERWVLPDSDDSNDKLIKTTLLKNKAAQARYVGLFTAHQSAKSAELSQSQLIGALPTFDAVILGMGADGHTASLFPCCDELDVGMTGTQAAVATQPKSAPYERLSLTRQRLLDSRHVFFHITGDDKWTVLDAAITHHDPKRYPVSDFVHGSPVPTEVFYAAA</sequence>
<accession>A0A432Z1G9</accession>
<dbReference type="GO" id="GO:0005975">
    <property type="term" value="P:carbohydrate metabolic process"/>
    <property type="evidence" value="ECO:0007669"/>
    <property type="project" value="UniProtKB-UniRule"/>
</dbReference>
<evidence type="ECO:0000256" key="3">
    <source>
        <dbReference type="ARBA" id="ARBA00004961"/>
    </source>
</evidence>